<dbReference type="Gene3D" id="3.40.50.12780">
    <property type="entry name" value="N-terminal domain of ligase-like"/>
    <property type="match status" value="1"/>
</dbReference>
<dbReference type="Proteomes" id="UP001234811">
    <property type="component" value="Unassembled WGS sequence"/>
</dbReference>
<dbReference type="Pfam" id="PF00501">
    <property type="entry name" value="AMP-binding"/>
    <property type="match status" value="1"/>
</dbReference>
<accession>A0ABD5BCS8</accession>
<proteinExistence type="predicted"/>
<dbReference type="InterPro" id="IPR042099">
    <property type="entry name" value="ANL_N_sf"/>
</dbReference>
<evidence type="ECO:0000313" key="3">
    <source>
        <dbReference type="Proteomes" id="UP001234811"/>
    </source>
</evidence>
<evidence type="ECO:0000259" key="1">
    <source>
        <dbReference type="Pfam" id="PF00501"/>
    </source>
</evidence>
<dbReference type="AlphaFoldDB" id="A0ABD5BCS8"/>
<feature type="non-terminal residue" evidence="2">
    <location>
        <position position="87"/>
    </location>
</feature>
<protein>
    <submittedName>
        <fullName evidence="2">AMP-binding protein</fullName>
    </submittedName>
</protein>
<evidence type="ECO:0000313" key="2">
    <source>
        <dbReference type="EMBL" id="MDQ9554172.1"/>
    </source>
</evidence>
<dbReference type="RefSeq" id="WP_309212790.1">
    <property type="nucleotide sequence ID" value="NZ_JAVIPQ010000022.1"/>
</dbReference>
<dbReference type="EMBL" id="JAVIPQ010000022">
    <property type="protein sequence ID" value="MDQ9554172.1"/>
    <property type="molecule type" value="Genomic_DNA"/>
</dbReference>
<gene>
    <name evidence="2" type="ORF">RF091_01265</name>
</gene>
<sequence length="87" mass="9851">MSIAFTPWPAEFASRYRERGYWTDKPLTEILDRQANNDAPAMIDAQGSLTYRELQQRSDRLAAALLRRGVKSGDTALVQLGNVAEFY</sequence>
<dbReference type="InterPro" id="IPR000873">
    <property type="entry name" value="AMP-dep_synth/lig_dom"/>
</dbReference>
<comment type="caution">
    <text evidence="2">The sequence shown here is derived from an EMBL/GenBank/DDBJ whole genome shotgun (WGS) entry which is preliminary data.</text>
</comment>
<reference evidence="2 3" key="1">
    <citation type="submission" date="2023-07" db="EMBL/GenBank/DDBJ databases">
        <title>Pathogens genome sequencing project 196.</title>
        <authorList>
            <person name="Cao X."/>
        </authorList>
    </citation>
    <scope>NUCLEOTIDE SEQUENCE [LARGE SCALE GENOMIC DNA]</scope>
    <source>
        <strain evidence="2 3">SM41</strain>
    </source>
</reference>
<name>A0ABD5BCS8_SERMA</name>
<feature type="domain" description="AMP-dependent synthetase/ligase" evidence="1">
    <location>
        <begin position="35"/>
        <end position="86"/>
    </location>
</feature>
<organism evidence="2 3">
    <name type="scientific">Serratia marcescens</name>
    <dbReference type="NCBI Taxonomy" id="615"/>
    <lineage>
        <taxon>Bacteria</taxon>
        <taxon>Pseudomonadati</taxon>
        <taxon>Pseudomonadota</taxon>
        <taxon>Gammaproteobacteria</taxon>
        <taxon>Enterobacterales</taxon>
        <taxon>Yersiniaceae</taxon>
        <taxon>Serratia</taxon>
    </lineage>
</organism>
<dbReference type="SUPFAM" id="SSF56801">
    <property type="entry name" value="Acetyl-CoA synthetase-like"/>
    <property type="match status" value="1"/>
</dbReference>